<protein>
    <submittedName>
        <fullName evidence="2">Uncharacterized protein</fullName>
    </submittedName>
</protein>
<dbReference type="AlphaFoldDB" id="A0A5J4TXP8"/>
<feature type="compositionally biased region" description="Basic and acidic residues" evidence="1">
    <location>
        <begin position="196"/>
        <end position="230"/>
    </location>
</feature>
<dbReference type="Proteomes" id="UP000324800">
    <property type="component" value="Unassembled WGS sequence"/>
</dbReference>
<feature type="compositionally biased region" description="Basic and acidic residues" evidence="1">
    <location>
        <begin position="127"/>
        <end position="165"/>
    </location>
</feature>
<name>A0A5J4TXP8_9EUKA</name>
<reference evidence="2 3" key="1">
    <citation type="submission" date="2019-03" db="EMBL/GenBank/DDBJ databases">
        <title>Single cell metagenomics reveals metabolic interactions within the superorganism composed of flagellate Streblomastix strix and complex community of Bacteroidetes bacteria on its surface.</title>
        <authorList>
            <person name="Treitli S.C."/>
            <person name="Kolisko M."/>
            <person name="Husnik F."/>
            <person name="Keeling P."/>
            <person name="Hampl V."/>
        </authorList>
    </citation>
    <scope>NUCLEOTIDE SEQUENCE [LARGE SCALE GENOMIC DNA]</scope>
    <source>
        <strain evidence="2">ST1C</strain>
    </source>
</reference>
<organism evidence="2 3">
    <name type="scientific">Streblomastix strix</name>
    <dbReference type="NCBI Taxonomy" id="222440"/>
    <lineage>
        <taxon>Eukaryota</taxon>
        <taxon>Metamonada</taxon>
        <taxon>Preaxostyla</taxon>
        <taxon>Oxymonadida</taxon>
        <taxon>Streblomastigidae</taxon>
        <taxon>Streblomastix</taxon>
    </lineage>
</organism>
<evidence type="ECO:0000313" key="2">
    <source>
        <dbReference type="EMBL" id="KAA6362411.1"/>
    </source>
</evidence>
<feature type="region of interest" description="Disordered" evidence="1">
    <location>
        <begin position="114"/>
        <end position="172"/>
    </location>
</feature>
<dbReference type="EMBL" id="SNRW01024237">
    <property type="protein sequence ID" value="KAA6362411.1"/>
    <property type="molecule type" value="Genomic_DNA"/>
</dbReference>
<feature type="compositionally biased region" description="Basic residues" evidence="1">
    <location>
        <begin position="231"/>
        <end position="250"/>
    </location>
</feature>
<evidence type="ECO:0000256" key="1">
    <source>
        <dbReference type="SAM" id="MobiDB-lite"/>
    </source>
</evidence>
<accession>A0A5J4TXP8</accession>
<feature type="non-terminal residue" evidence="2">
    <location>
        <position position="287"/>
    </location>
</feature>
<feature type="compositionally biased region" description="Basic and acidic residues" evidence="1">
    <location>
        <begin position="266"/>
        <end position="287"/>
    </location>
</feature>
<feature type="region of interest" description="Disordered" evidence="1">
    <location>
        <begin position="192"/>
        <end position="287"/>
    </location>
</feature>
<comment type="caution">
    <text evidence="2">The sequence shown here is derived from an EMBL/GenBank/DDBJ whole genome shotgun (WGS) entry which is preliminary data.</text>
</comment>
<gene>
    <name evidence="2" type="ORF">EZS28_042062</name>
</gene>
<evidence type="ECO:0000313" key="3">
    <source>
        <dbReference type="Proteomes" id="UP000324800"/>
    </source>
</evidence>
<proteinExistence type="predicted"/>
<sequence>MADQGSAHINSRDITAEISQQKMFYIKSHQTRFPIQQQTDRDDIFVHSMLGDSADIELMNDKKRVKRFIIDSHQFKEGINYQDAIRLAKKQQKDIQTEKVKEFEKKEDKKKQFKIDIENDLNQSKSNLKEKIKEKERNSANEPEKEKDNDKYKHTTIDKRKDRSKTITFNDIKVSESPFKVYNEKDKKRKFVFIQTEKEQKDAKSDDKIRYIHSEEEQDDKSGIYEDKHKQKELKKRLKEEKHKRKKEKEKKRQHEDRKRQRKKQNKEERKKQGKDEIITQNKEKIA</sequence>